<dbReference type="SMART" id="SM00448">
    <property type="entry name" value="REC"/>
    <property type="match status" value="1"/>
</dbReference>
<keyword evidence="5" id="KW-1185">Reference proteome</keyword>
<name>A0ABT3MUI7_9GAMM</name>
<dbReference type="Gene3D" id="3.40.50.2300">
    <property type="match status" value="1"/>
</dbReference>
<feature type="modified residue" description="4-aspartylphosphate" evidence="2">
    <location>
        <position position="52"/>
    </location>
</feature>
<evidence type="ECO:0000313" key="5">
    <source>
        <dbReference type="Proteomes" id="UP001209854"/>
    </source>
</evidence>
<reference evidence="4 5" key="1">
    <citation type="submission" date="2022-10" db="EMBL/GenBank/DDBJ databases">
        <title>High-quality genome sequences of two octocoral-associated bacteria, Endozoicomonas euniceicola EF212 and Endozoicomonas gorgoniicola PS125.</title>
        <authorList>
            <person name="Chiou Y.-J."/>
            <person name="Chen Y.-H."/>
        </authorList>
    </citation>
    <scope>NUCLEOTIDE SEQUENCE [LARGE SCALE GENOMIC DNA]</scope>
    <source>
        <strain evidence="4 5">PS125</strain>
    </source>
</reference>
<dbReference type="PANTHER" id="PTHR43156">
    <property type="entry name" value="STAGE II SPORULATION PROTEIN E-RELATED"/>
    <property type="match status" value="1"/>
</dbReference>
<keyword evidence="1" id="KW-0378">Hydrolase</keyword>
<evidence type="ECO:0000256" key="2">
    <source>
        <dbReference type="PROSITE-ProRule" id="PRU00169"/>
    </source>
</evidence>
<dbReference type="Gene3D" id="3.60.40.10">
    <property type="entry name" value="PPM-type phosphatase domain"/>
    <property type="match status" value="1"/>
</dbReference>
<dbReference type="InterPro" id="IPR001789">
    <property type="entry name" value="Sig_transdc_resp-reg_receiver"/>
</dbReference>
<dbReference type="PANTHER" id="PTHR43156:SF2">
    <property type="entry name" value="STAGE II SPORULATION PROTEIN E"/>
    <property type="match status" value="1"/>
</dbReference>
<dbReference type="SMART" id="SM00331">
    <property type="entry name" value="PP2C_SIG"/>
    <property type="match status" value="1"/>
</dbReference>
<organism evidence="4 5">
    <name type="scientific">Endozoicomonas gorgoniicola</name>
    <dbReference type="NCBI Taxonomy" id="1234144"/>
    <lineage>
        <taxon>Bacteria</taxon>
        <taxon>Pseudomonadati</taxon>
        <taxon>Pseudomonadota</taxon>
        <taxon>Gammaproteobacteria</taxon>
        <taxon>Oceanospirillales</taxon>
        <taxon>Endozoicomonadaceae</taxon>
        <taxon>Endozoicomonas</taxon>
    </lineage>
</organism>
<dbReference type="InterPro" id="IPR001932">
    <property type="entry name" value="PPM-type_phosphatase-like_dom"/>
</dbReference>
<dbReference type="CDD" id="cd17574">
    <property type="entry name" value="REC_OmpR"/>
    <property type="match status" value="1"/>
</dbReference>
<dbReference type="Pfam" id="PF00072">
    <property type="entry name" value="Response_reg"/>
    <property type="match status" value="1"/>
</dbReference>
<dbReference type="EMBL" id="JAPFCC010000001">
    <property type="protein sequence ID" value="MCW7553028.1"/>
    <property type="molecule type" value="Genomic_DNA"/>
</dbReference>
<feature type="domain" description="Response regulatory" evidence="3">
    <location>
        <begin position="2"/>
        <end position="119"/>
    </location>
</feature>
<keyword evidence="2" id="KW-0597">Phosphoprotein</keyword>
<dbReference type="SUPFAM" id="SSF52172">
    <property type="entry name" value="CheY-like"/>
    <property type="match status" value="1"/>
</dbReference>
<evidence type="ECO:0000256" key="1">
    <source>
        <dbReference type="ARBA" id="ARBA00022801"/>
    </source>
</evidence>
<evidence type="ECO:0000313" key="4">
    <source>
        <dbReference type="EMBL" id="MCW7553028.1"/>
    </source>
</evidence>
<dbReference type="InterPro" id="IPR011006">
    <property type="entry name" value="CheY-like_superfamily"/>
</dbReference>
<dbReference type="InterPro" id="IPR052016">
    <property type="entry name" value="Bact_Sigma-Reg"/>
</dbReference>
<dbReference type="Pfam" id="PF07228">
    <property type="entry name" value="SpoIIE"/>
    <property type="match status" value="1"/>
</dbReference>
<dbReference type="Proteomes" id="UP001209854">
    <property type="component" value="Unassembled WGS sequence"/>
</dbReference>
<dbReference type="SUPFAM" id="SSF81606">
    <property type="entry name" value="PP2C-like"/>
    <property type="match status" value="1"/>
</dbReference>
<dbReference type="RefSeq" id="WP_262567903.1">
    <property type="nucleotide sequence ID" value="NZ_JAPFCC010000001.1"/>
</dbReference>
<sequence length="397" mass="44721">MNILIVEDAKDQRLMLSVVLRKKGHQVLEAADGKEALAILQQDKTVRIVISDWIMPEMDGIDLLKAIRSSEIEHYTYFILLTGKTEREAVVEGMNCGADDFLTKPVNFEELDARLNAGMRIIQLESTLEERNRQISRAIEIIEKDLESAAATQAGLLCQPATIQHVSFNWFFQPSRILGGDMFGYQALDGEHVSFYQLDVAGHGIPSALFSFTLNNIMSETSDRGGIVKDFMDKSPFYKVRPVERVLVSLNRRFQATAESMLYFTIAYGLINSRTGQVQISQAGHPPPLWLQISQSRVEPVAGGGVPIGMMPDMEYESTSIQLHPGDRLFLYSDGITECENDSGEQFGQDRLLACLKDSFSDSLEQTVDRIEQQVRDWNHGESFEDDVTFLILEWKP</sequence>
<protein>
    <submittedName>
        <fullName evidence="4">SpoIIE family protein phosphatase</fullName>
    </submittedName>
</protein>
<proteinExistence type="predicted"/>
<gene>
    <name evidence="4" type="ORF">NX722_10330</name>
</gene>
<dbReference type="InterPro" id="IPR036457">
    <property type="entry name" value="PPM-type-like_dom_sf"/>
</dbReference>
<comment type="caution">
    <text evidence="4">The sequence shown here is derived from an EMBL/GenBank/DDBJ whole genome shotgun (WGS) entry which is preliminary data.</text>
</comment>
<accession>A0ABT3MUI7</accession>
<evidence type="ECO:0000259" key="3">
    <source>
        <dbReference type="PROSITE" id="PS50110"/>
    </source>
</evidence>
<dbReference type="PROSITE" id="PS50110">
    <property type="entry name" value="RESPONSE_REGULATORY"/>
    <property type="match status" value="1"/>
</dbReference>